<protein>
    <submittedName>
        <fullName evidence="1">Uncharacterized protein</fullName>
    </submittedName>
</protein>
<dbReference type="Gramene" id="ERM97547">
    <property type="protein sequence ID" value="ERM97547"/>
    <property type="gene ID" value="AMTR_s04335p00004830"/>
</dbReference>
<proteinExistence type="predicted"/>
<dbReference type="Gene3D" id="2.40.50.140">
    <property type="entry name" value="Nucleic acid-binding proteins"/>
    <property type="match status" value="1"/>
</dbReference>
<dbReference type="AlphaFoldDB" id="U5CL04"/>
<dbReference type="Proteomes" id="UP000017836">
    <property type="component" value="Unassembled WGS sequence"/>
</dbReference>
<dbReference type="InterPro" id="IPR012340">
    <property type="entry name" value="NA-bd_OB-fold"/>
</dbReference>
<accession>U5CL04</accession>
<dbReference type="EMBL" id="KI396081">
    <property type="protein sequence ID" value="ERM97547.1"/>
    <property type="molecule type" value="Genomic_DNA"/>
</dbReference>
<evidence type="ECO:0000313" key="2">
    <source>
        <dbReference type="Proteomes" id="UP000017836"/>
    </source>
</evidence>
<gene>
    <name evidence="1" type="ORF">AMTR_s04335p00004830</name>
</gene>
<evidence type="ECO:0000313" key="1">
    <source>
        <dbReference type="EMBL" id="ERM97547.1"/>
    </source>
</evidence>
<sequence>MTAFPALVNEADTLASHYRDIPLKELQSKEISGQAWTEVKSLSDELKNKEILIRGQAQTIRAVSKNMAFIIMPKTTKATANDSATMSRPLVSYSGAAADFLVTHGL</sequence>
<name>U5CL04_AMBTC</name>
<dbReference type="HOGENOM" id="CLU_2226826_0_0_1"/>
<keyword evidence="2" id="KW-1185">Reference proteome</keyword>
<dbReference type="STRING" id="13333.U5CL04"/>
<organism evidence="1 2">
    <name type="scientific">Amborella trichopoda</name>
    <dbReference type="NCBI Taxonomy" id="13333"/>
    <lineage>
        <taxon>Eukaryota</taxon>
        <taxon>Viridiplantae</taxon>
        <taxon>Streptophyta</taxon>
        <taxon>Embryophyta</taxon>
        <taxon>Tracheophyta</taxon>
        <taxon>Spermatophyta</taxon>
        <taxon>Magnoliopsida</taxon>
        <taxon>Amborellales</taxon>
        <taxon>Amborellaceae</taxon>
        <taxon>Amborella</taxon>
    </lineage>
</organism>
<reference evidence="2" key="1">
    <citation type="journal article" date="2013" name="Science">
        <title>The Amborella genome and the evolution of flowering plants.</title>
        <authorList>
            <consortium name="Amborella Genome Project"/>
        </authorList>
    </citation>
    <scope>NUCLEOTIDE SEQUENCE [LARGE SCALE GENOMIC DNA]</scope>
</reference>